<keyword evidence="3" id="KW-1185">Reference proteome</keyword>
<evidence type="ECO:0000313" key="2">
    <source>
        <dbReference type="EMBL" id="EAX99825.1"/>
    </source>
</evidence>
<name>A2F5J9_TRIV3</name>
<dbReference type="EMBL" id="DS113624">
    <property type="protein sequence ID" value="EAX99825.1"/>
    <property type="molecule type" value="Genomic_DNA"/>
</dbReference>
<feature type="region of interest" description="Disordered" evidence="1">
    <location>
        <begin position="526"/>
        <end position="569"/>
    </location>
</feature>
<evidence type="ECO:0000256" key="1">
    <source>
        <dbReference type="SAM" id="MobiDB-lite"/>
    </source>
</evidence>
<dbReference type="VEuPathDB" id="TrichDB:TVAGG3_0511280"/>
<dbReference type="Proteomes" id="UP000001542">
    <property type="component" value="Unassembled WGS sequence"/>
</dbReference>
<sequence>MYVRVYKVLEKMNDIRNRRCVSANNDEILFDPLPQPYRFISKILVQTIEEAINLAEDGGSTEAQNAFVCHNLRLTKVGKIPITSLQNYVTSTELTENEISIYQIYANTKNIMIGTTAGTIHIYNPESKQQMLTINVSAISKFAQGPISHLFSFETDYENNIIVFACDESAFIIFVSNNFQIRGTFEIDISSYHFDTMTITRSSDFYITITDGNGRCSVYDCHSPQEFQTQESGAAKTAAVKALNLEPVFEIEKCLLTNQPVNSEQSTTIKLEDPTTKKKNARKSKAAPTKAVKRNKSPSNLTAEAIAPIQITHYNATVFIHENLLLIYFESFQVLLLFQLTPTLQQVSDFLLPSKVMCVCEVDKGIVAFGFENGSFCILNIKRKAISAHTFQKRGAITKMKAIKNTIFTITTSRNITAYNFDGKKVTGEIFSISDEDIVDMISTESNLITTVGRPSDAGLCTYFSKKLEFSSLELELIPNVSFLNPDGKYIGTVRTPANIEQVDFVWSNNFAIFVYKDPKEYLVPATKTPPPTHGKKGMSPKNAKQPPSKKPTTKSLKDSKKVEEVKEEQEPMVVMRREIIGYMSIEDVRNEFIESLISNDKTAQERRNLIKSKSSKSVENLPVEQQ</sequence>
<dbReference type="InterPro" id="IPR036322">
    <property type="entry name" value="WD40_repeat_dom_sf"/>
</dbReference>
<feature type="compositionally biased region" description="Basic and acidic residues" evidence="1">
    <location>
        <begin position="556"/>
        <end position="565"/>
    </location>
</feature>
<feature type="compositionally biased region" description="Basic residues" evidence="1">
    <location>
        <begin position="277"/>
        <end position="296"/>
    </location>
</feature>
<proteinExistence type="predicted"/>
<dbReference type="VEuPathDB" id="TrichDB:TVAG_088070"/>
<reference evidence="2" key="1">
    <citation type="submission" date="2006-10" db="EMBL/GenBank/DDBJ databases">
        <authorList>
            <person name="Amadeo P."/>
            <person name="Zhao Q."/>
            <person name="Wortman J."/>
            <person name="Fraser-Liggett C."/>
            <person name="Carlton J."/>
        </authorList>
    </citation>
    <scope>NUCLEOTIDE SEQUENCE</scope>
    <source>
        <strain evidence="2">G3</strain>
    </source>
</reference>
<dbReference type="OrthoDB" id="10523077at2759"/>
<reference evidence="2" key="2">
    <citation type="journal article" date="2007" name="Science">
        <title>Draft genome sequence of the sexually transmitted pathogen Trichomonas vaginalis.</title>
        <authorList>
            <person name="Carlton J.M."/>
            <person name="Hirt R.P."/>
            <person name="Silva J.C."/>
            <person name="Delcher A.L."/>
            <person name="Schatz M."/>
            <person name="Zhao Q."/>
            <person name="Wortman J.R."/>
            <person name="Bidwell S.L."/>
            <person name="Alsmark U.C.M."/>
            <person name="Besteiro S."/>
            <person name="Sicheritz-Ponten T."/>
            <person name="Noel C.J."/>
            <person name="Dacks J.B."/>
            <person name="Foster P.G."/>
            <person name="Simillion C."/>
            <person name="Van de Peer Y."/>
            <person name="Miranda-Saavedra D."/>
            <person name="Barton G.J."/>
            <person name="Westrop G.D."/>
            <person name="Mueller S."/>
            <person name="Dessi D."/>
            <person name="Fiori P.L."/>
            <person name="Ren Q."/>
            <person name="Paulsen I."/>
            <person name="Zhang H."/>
            <person name="Bastida-Corcuera F.D."/>
            <person name="Simoes-Barbosa A."/>
            <person name="Brown M.T."/>
            <person name="Hayes R.D."/>
            <person name="Mukherjee M."/>
            <person name="Okumura C.Y."/>
            <person name="Schneider R."/>
            <person name="Smith A.J."/>
            <person name="Vanacova S."/>
            <person name="Villalvazo M."/>
            <person name="Haas B.J."/>
            <person name="Pertea M."/>
            <person name="Feldblyum T.V."/>
            <person name="Utterback T.R."/>
            <person name="Shu C.L."/>
            <person name="Osoegawa K."/>
            <person name="de Jong P.J."/>
            <person name="Hrdy I."/>
            <person name="Horvathova L."/>
            <person name="Zubacova Z."/>
            <person name="Dolezal P."/>
            <person name="Malik S.B."/>
            <person name="Logsdon J.M. Jr."/>
            <person name="Henze K."/>
            <person name="Gupta A."/>
            <person name="Wang C.C."/>
            <person name="Dunne R.L."/>
            <person name="Upcroft J.A."/>
            <person name="Upcroft P."/>
            <person name="White O."/>
            <person name="Salzberg S.L."/>
            <person name="Tang P."/>
            <person name="Chiu C.-H."/>
            <person name="Lee Y.-S."/>
            <person name="Embley T.M."/>
            <person name="Coombs G.H."/>
            <person name="Mottram J.C."/>
            <person name="Tachezy J."/>
            <person name="Fraser-Liggett C.M."/>
            <person name="Johnson P.J."/>
        </authorList>
    </citation>
    <scope>NUCLEOTIDE SEQUENCE [LARGE SCALE GENOMIC DNA]</scope>
    <source>
        <strain evidence="2">G3</strain>
    </source>
</reference>
<feature type="region of interest" description="Disordered" evidence="1">
    <location>
        <begin position="266"/>
        <end position="296"/>
    </location>
</feature>
<dbReference type="SUPFAM" id="SSF50978">
    <property type="entry name" value="WD40 repeat-like"/>
    <property type="match status" value="1"/>
</dbReference>
<dbReference type="InParanoid" id="A2F5J9"/>
<dbReference type="AlphaFoldDB" id="A2F5J9"/>
<dbReference type="RefSeq" id="XP_001312755.1">
    <property type="nucleotide sequence ID" value="XM_001312754.1"/>
</dbReference>
<accession>A2F5J9</accession>
<protein>
    <submittedName>
        <fullName evidence="2">Uncharacterized protein</fullName>
    </submittedName>
</protein>
<organism evidence="2 3">
    <name type="scientific">Trichomonas vaginalis (strain ATCC PRA-98 / G3)</name>
    <dbReference type="NCBI Taxonomy" id="412133"/>
    <lineage>
        <taxon>Eukaryota</taxon>
        <taxon>Metamonada</taxon>
        <taxon>Parabasalia</taxon>
        <taxon>Trichomonadida</taxon>
        <taxon>Trichomonadidae</taxon>
        <taxon>Trichomonas</taxon>
    </lineage>
</organism>
<gene>
    <name evidence="2" type="ORF">TVAG_088070</name>
</gene>
<evidence type="ECO:0000313" key="3">
    <source>
        <dbReference type="Proteomes" id="UP000001542"/>
    </source>
</evidence>
<dbReference type="KEGG" id="tva:4757643"/>